<evidence type="ECO:0000256" key="3">
    <source>
        <dbReference type="ARBA" id="ARBA00001946"/>
    </source>
</evidence>
<dbReference type="PROSITE" id="PS00802">
    <property type="entry name" value="TRANSKETOLASE_2"/>
    <property type="match status" value="1"/>
</dbReference>
<dbReference type="Gene3D" id="3.40.50.920">
    <property type="match status" value="1"/>
</dbReference>
<evidence type="ECO:0000256" key="6">
    <source>
        <dbReference type="ARBA" id="ARBA00011738"/>
    </source>
</evidence>
<keyword evidence="15" id="KW-1185">Reference proteome</keyword>
<dbReference type="CDD" id="cd07033">
    <property type="entry name" value="TPP_PYR_DXS_TK_like"/>
    <property type="match status" value="1"/>
</dbReference>
<keyword evidence="8" id="KW-0479">Metal-binding</keyword>
<evidence type="ECO:0000256" key="1">
    <source>
        <dbReference type="ARBA" id="ARBA00001913"/>
    </source>
</evidence>
<evidence type="ECO:0000256" key="9">
    <source>
        <dbReference type="ARBA" id="ARBA00022837"/>
    </source>
</evidence>
<evidence type="ECO:0000256" key="11">
    <source>
        <dbReference type="ARBA" id="ARBA00023052"/>
    </source>
</evidence>
<evidence type="ECO:0000256" key="7">
    <source>
        <dbReference type="ARBA" id="ARBA00022679"/>
    </source>
</evidence>
<feature type="compositionally biased region" description="Basic and acidic residues" evidence="12">
    <location>
        <begin position="35"/>
        <end position="49"/>
    </location>
</feature>
<dbReference type="EC" id="2.2.1.1" evidence="14"/>
<dbReference type="InterPro" id="IPR020826">
    <property type="entry name" value="Transketolase_BS"/>
</dbReference>
<dbReference type="InterPro" id="IPR029061">
    <property type="entry name" value="THDP-binding"/>
</dbReference>
<dbReference type="InterPro" id="IPR005474">
    <property type="entry name" value="Transketolase_N"/>
</dbReference>
<dbReference type="GO" id="GO:0004802">
    <property type="term" value="F:transketolase activity"/>
    <property type="evidence" value="ECO:0007669"/>
    <property type="project" value="UniProtKB-EC"/>
</dbReference>
<dbReference type="NCBIfam" id="NF004559">
    <property type="entry name" value="PRK05899.2-5"/>
    <property type="match status" value="1"/>
</dbReference>
<comment type="cofactor">
    <cofactor evidence="2">
        <name>Mn(2+)</name>
        <dbReference type="ChEBI" id="CHEBI:29035"/>
    </cofactor>
</comment>
<feature type="compositionally biased region" description="Basic residues" evidence="12">
    <location>
        <begin position="10"/>
        <end position="19"/>
    </location>
</feature>
<dbReference type="Gene3D" id="3.40.50.970">
    <property type="match status" value="2"/>
</dbReference>
<comment type="cofactor">
    <cofactor evidence="1">
        <name>Ca(2+)</name>
        <dbReference type="ChEBI" id="CHEBI:29108"/>
    </cofactor>
</comment>
<dbReference type="SMART" id="SM00861">
    <property type="entry name" value="Transket_pyr"/>
    <property type="match status" value="1"/>
</dbReference>
<evidence type="ECO:0000313" key="14">
    <source>
        <dbReference type="EMBL" id="MDC0679216.1"/>
    </source>
</evidence>
<reference evidence="14 15" key="1">
    <citation type="submission" date="2023-01" db="EMBL/GenBank/DDBJ databases">
        <title>Minimal conservation of predation-associated metabolite biosynthetic gene clusters underscores biosynthetic potential of Myxococcota including descriptions for ten novel species: Archangium lansinium sp. nov., Myxococcus landrumus sp. nov., Nannocystis bai.</title>
        <authorList>
            <person name="Ahearne A."/>
            <person name="Stevens C."/>
            <person name="Dowd S."/>
        </authorList>
    </citation>
    <scope>NUCLEOTIDE SEQUENCE [LARGE SCALE GENOMIC DNA]</scope>
    <source>
        <strain evidence="14 15">WIWO2</strain>
    </source>
</reference>
<evidence type="ECO:0000256" key="8">
    <source>
        <dbReference type="ARBA" id="ARBA00022723"/>
    </source>
</evidence>
<dbReference type="Pfam" id="PF02779">
    <property type="entry name" value="Transket_pyr"/>
    <property type="match status" value="1"/>
</dbReference>
<comment type="cofactor">
    <cofactor evidence="3">
        <name>Mg(2+)</name>
        <dbReference type="ChEBI" id="CHEBI:18420"/>
    </cofactor>
</comment>
<sequence>MAQEAPKTPEKRRPKHVRSPLKDVAPSRPRGAPAQDDRGQAPRAEKDRSPAPPGERSTQAPHGAPRREHEPRGGREGQHRGSAEQAHGHRELAQQLRVDSLRCSTMAGSGHPTSSLSAADLIAVLLRDYLRWDLSHPENANNDHVIFSKGHASPLLYAMLKAAGVISDAELLSYRRLGSPLQGHPVPTLPWIDVATGSLGQGLPIGVGIALSGKYLEKVPYHVWVLLGDSEMSEGSIWEAFDHARHAKLGNLTAILDMNRLGQRGQTPLGWDSAAYAARARAFGWRALEIDGHDPAAISGAYAEALGASDAPALIVARTVKGKGVSLVEDKDGWHGKALDRAQCAQAIEELGGMRDIVIEPEAPAPGEPAPRPTAEPLRLPSYERSTAVATRKAYGDTLEALGAARADIVAVDAEVNNSTFAQEFAKAHPDRYFEMFISEQQMVAAAVGLSVRRWSPFASTFAAFLTRAHDFLRMAAVSRANIRVCGSHAGVSIGEDGPSQMGLEDLAMMRAIHGSTVLYPCCANQTARLVAAMADQKGIVYLRTTREKTPVLYDATEAFPIGGSKVLRETPHDRVTIIAAGITVHEALKAHAELEASGLSARVLDAYGIKPIDAAGIRAAVQATAGNAVIVEDHWAEGGLGDAVLEALAGEEPVAARVVHLAVREMPGSGTPAELLHAAGLDASAIVGAAKRLLSDQARAAGVGHGGESGGHMS</sequence>
<gene>
    <name evidence="14" type="ORF">POL72_15840</name>
</gene>
<keyword evidence="7 14" id="KW-0808">Transferase</keyword>
<comment type="subunit">
    <text evidence="6">Homodimer.</text>
</comment>
<dbReference type="InterPro" id="IPR051424">
    <property type="entry name" value="Transketolase-like"/>
</dbReference>
<protein>
    <submittedName>
        <fullName evidence="14">Transketolase</fullName>
        <ecNumber evidence="14">2.2.1.1</ecNumber>
    </submittedName>
</protein>
<evidence type="ECO:0000259" key="13">
    <source>
        <dbReference type="SMART" id="SM00861"/>
    </source>
</evidence>
<keyword evidence="9" id="KW-0106">Calcium</keyword>
<keyword evidence="11" id="KW-0786">Thiamine pyrophosphate</keyword>
<evidence type="ECO:0000256" key="5">
    <source>
        <dbReference type="ARBA" id="ARBA00007131"/>
    </source>
</evidence>
<evidence type="ECO:0000256" key="12">
    <source>
        <dbReference type="SAM" id="MobiDB-lite"/>
    </source>
</evidence>
<evidence type="ECO:0000256" key="4">
    <source>
        <dbReference type="ARBA" id="ARBA00001964"/>
    </source>
</evidence>
<dbReference type="InterPro" id="IPR005475">
    <property type="entry name" value="Transketolase-like_Pyr-bd"/>
</dbReference>
<name>A0ABT5BYI3_9BACT</name>
<evidence type="ECO:0000256" key="2">
    <source>
        <dbReference type="ARBA" id="ARBA00001936"/>
    </source>
</evidence>
<organism evidence="14 15">
    <name type="scientific">Sorangium atrum</name>
    <dbReference type="NCBI Taxonomy" id="2995308"/>
    <lineage>
        <taxon>Bacteria</taxon>
        <taxon>Pseudomonadati</taxon>
        <taxon>Myxococcota</taxon>
        <taxon>Polyangia</taxon>
        <taxon>Polyangiales</taxon>
        <taxon>Polyangiaceae</taxon>
        <taxon>Sorangium</taxon>
    </lineage>
</organism>
<evidence type="ECO:0000256" key="10">
    <source>
        <dbReference type="ARBA" id="ARBA00022842"/>
    </source>
</evidence>
<dbReference type="InterPro" id="IPR033248">
    <property type="entry name" value="Transketolase_C"/>
</dbReference>
<dbReference type="SUPFAM" id="SSF52518">
    <property type="entry name" value="Thiamin diphosphate-binding fold (THDP-binding)"/>
    <property type="match status" value="2"/>
</dbReference>
<feature type="domain" description="Transketolase-like pyrimidine-binding" evidence="13">
    <location>
        <begin position="389"/>
        <end position="552"/>
    </location>
</feature>
<dbReference type="Pfam" id="PF00456">
    <property type="entry name" value="Transketolase_N"/>
    <property type="match status" value="1"/>
</dbReference>
<dbReference type="InterPro" id="IPR009014">
    <property type="entry name" value="Transketo_C/PFOR_II"/>
</dbReference>
<dbReference type="PANTHER" id="PTHR43195">
    <property type="entry name" value="TRANSKETOLASE"/>
    <property type="match status" value="1"/>
</dbReference>
<comment type="caution">
    <text evidence="14">The sequence shown here is derived from an EMBL/GenBank/DDBJ whole genome shotgun (WGS) entry which is preliminary data.</text>
</comment>
<feature type="compositionally biased region" description="Basic and acidic residues" evidence="12">
    <location>
        <begin position="65"/>
        <end position="90"/>
    </location>
</feature>
<dbReference type="Pfam" id="PF02780">
    <property type="entry name" value="Transketolase_C"/>
    <property type="match status" value="1"/>
</dbReference>
<comment type="similarity">
    <text evidence="5">Belongs to the transketolase family.</text>
</comment>
<proteinExistence type="inferred from homology"/>
<dbReference type="CDD" id="cd02012">
    <property type="entry name" value="TPP_TK"/>
    <property type="match status" value="1"/>
</dbReference>
<comment type="cofactor">
    <cofactor evidence="4">
        <name>thiamine diphosphate</name>
        <dbReference type="ChEBI" id="CHEBI:58937"/>
    </cofactor>
</comment>
<dbReference type="Proteomes" id="UP001217485">
    <property type="component" value="Unassembled WGS sequence"/>
</dbReference>
<dbReference type="SUPFAM" id="SSF52922">
    <property type="entry name" value="TK C-terminal domain-like"/>
    <property type="match status" value="1"/>
</dbReference>
<feature type="region of interest" description="Disordered" evidence="12">
    <location>
        <begin position="1"/>
        <end position="90"/>
    </location>
</feature>
<dbReference type="EMBL" id="JAQNDK010000002">
    <property type="protein sequence ID" value="MDC0679216.1"/>
    <property type="molecule type" value="Genomic_DNA"/>
</dbReference>
<keyword evidence="10" id="KW-0460">Magnesium</keyword>
<dbReference type="PANTHER" id="PTHR43195:SF1">
    <property type="entry name" value="FI06132P-RELATED"/>
    <property type="match status" value="1"/>
</dbReference>
<accession>A0ABT5BYI3</accession>
<evidence type="ECO:0000313" key="15">
    <source>
        <dbReference type="Proteomes" id="UP001217485"/>
    </source>
</evidence>